<name>A0A6A4HF51_9AGAR</name>
<dbReference type="EMBL" id="ML769526">
    <property type="protein sequence ID" value="KAE9395724.1"/>
    <property type="molecule type" value="Genomic_DNA"/>
</dbReference>
<feature type="transmembrane region" description="Helical" evidence="1">
    <location>
        <begin position="6"/>
        <end position="25"/>
    </location>
</feature>
<evidence type="ECO:0000313" key="2">
    <source>
        <dbReference type="EMBL" id="KAE9395724.1"/>
    </source>
</evidence>
<dbReference type="Proteomes" id="UP000799118">
    <property type="component" value="Unassembled WGS sequence"/>
</dbReference>
<accession>A0A6A4HF51</accession>
<feature type="transmembrane region" description="Helical" evidence="1">
    <location>
        <begin position="177"/>
        <end position="199"/>
    </location>
</feature>
<keyword evidence="3" id="KW-1185">Reference proteome</keyword>
<dbReference type="AlphaFoldDB" id="A0A6A4HF51"/>
<feature type="transmembrane region" description="Helical" evidence="1">
    <location>
        <begin position="142"/>
        <end position="165"/>
    </location>
</feature>
<feature type="transmembrane region" description="Helical" evidence="1">
    <location>
        <begin position="205"/>
        <end position="225"/>
    </location>
</feature>
<feature type="transmembrane region" description="Helical" evidence="1">
    <location>
        <begin position="46"/>
        <end position="63"/>
    </location>
</feature>
<dbReference type="Pfam" id="PF11196">
    <property type="entry name" value="DUF2834"/>
    <property type="match status" value="2"/>
</dbReference>
<feature type="transmembrane region" description="Helical" evidence="1">
    <location>
        <begin position="237"/>
        <end position="261"/>
    </location>
</feature>
<feature type="transmembrane region" description="Helical" evidence="1">
    <location>
        <begin position="311"/>
        <end position="330"/>
    </location>
</feature>
<sequence>MDSAVALIIFASYFLIIITLFGIVLNELLQKYGLHRDSFSRKRATLFAFLAVVSFAHTWYYMFRFMEWSFRDYESKVGAYDGSFIERLGNWLVGTALFEQAWRTVCYGASNWWWSQQLCSYTVGSWTIFIFVEGNRRNIRHVWAYMFLGQLVAISVASNLFYVAISLSAARPVKQVAFHPVVSCSVLLSLLAVACTPLTSEHTFLPNLLLMHTLAMVPLLCGPYLDAFKDFSMNVRLLHTQVLFISVCIHVSSSLIVFFSSDQPVAAVLWSTLFSHPAQSSIGWDVIWTSASFVLWSILTNQTSTRRGIVSLMLTPLVSVGVVAPVVALVDEESRLIRKTE</sequence>
<keyword evidence="1" id="KW-0472">Membrane</keyword>
<gene>
    <name evidence="2" type="ORF">BT96DRAFT_997419</name>
</gene>
<dbReference type="OrthoDB" id="2126185at2759"/>
<organism evidence="2 3">
    <name type="scientific">Gymnopus androsaceus JB14</name>
    <dbReference type="NCBI Taxonomy" id="1447944"/>
    <lineage>
        <taxon>Eukaryota</taxon>
        <taxon>Fungi</taxon>
        <taxon>Dikarya</taxon>
        <taxon>Basidiomycota</taxon>
        <taxon>Agaricomycotina</taxon>
        <taxon>Agaricomycetes</taxon>
        <taxon>Agaricomycetidae</taxon>
        <taxon>Agaricales</taxon>
        <taxon>Marasmiineae</taxon>
        <taxon>Omphalotaceae</taxon>
        <taxon>Gymnopus</taxon>
    </lineage>
</organism>
<protein>
    <submittedName>
        <fullName evidence="2">Uncharacterized protein</fullName>
    </submittedName>
</protein>
<dbReference type="InterPro" id="IPR021362">
    <property type="entry name" value="DUF2834"/>
</dbReference>
<reference evidence="2" key="1">
    <citation type="journal article" date="2019" name="Environ. Microbiol.">
        <title>Fungal ecological strategies reflected in gene transcription - a case study of two litter decomposers.</title>
        <authorList>
            <person name="Barbi F."/>
            <person name="Kohler A."/>
            <person name="Barry K."/>
            <person name="Baskaran P."/>
            <person name="Daum C."/>
            <person name="Fauchery L."/>
            <person name="Ihrmark K."/>
            <person name="Kuo A."/>
            <person name="LaButti K."/>
            <person name="Lipzen A."/>
            <person name="Morin E."/>
            <person name="Grigoriev I.V."/>
            <person name="Henrissat B."/>
            <person name="Lindahl B."/>
            <person name="Martin F."/>
        </authorList>
    </citation>
    <scope>NUCLEOTIDE SEQUENCE</scope>
    <source>
        <strain evidence="2">JB14</strain>
    </source>
</reference>
<keyword evidence="1" id="KW-1133">Transmembrane helix</keyword>
<keyword evidence="1" id="KW-0812">Transmembrane</keyword>
<evidence type="ECO:0000256" key="1">
    <source>
        <dbReference type="SAM" id="Phobius"/>
    </source>
</evidence>
<evidence type="ECO:0000313" key="3">
    <source>
        <dbReference type="Proteomes" id="UP000799118"/>
    </source>
</evidence>
<proteinExistence type="predicted"/>